<comment type="caution">
    <text evidence="5">The sequence shown here is derived from an EMBL/GenBank/DDBJ whole genome shotgun (WGS) entry which is preliminary data.</text>
</comment>
<evidence type="ECO:0000256" key="3">
    <source>
        <dbReference type="ARBA" id="ARBA00023163"/>
    </source>
</evidence>
<evidence type="ECO:0000313" key="5">
    <source>
        <dbReference type="EMBL" id="TQL43545.1"/>
    </source>
</evidence>
<sequence length="262" mass="28500">MRNVSLAALDSSALSVLPIATDYPPGHLLDWHEHRRAQLLYAATGTMLVETADGAWTVPGERAVLIPPRTQHRVRMLDVQTNSLYIEPGAVPWWPETCRAVDVPPLLRELLRAAADLGRPAVVHGGDASGADGPRARAMLDLILIELERVREAPLHLPIPAEPPFAELCRRYIAVPDAGVTNAEWAADASMGERTLGREFREATGMSPAAWRARARLLVAIPLLRHRTVTEVSGELGYASPAAFSFAFTRAFGEAPSTLRAD</sequence>
<dbReference type="EMBL" id="VFON01000001">
    <property type="protein sequence ID" value="TQL43545.1"/>
    <property type="molecule type" value="Genomic_DNA"/>
</dbReference>
<dbReference type="Pfam" id="PF12833">
    <property type="entry name" value="HTH_18"/>
    <property type="match status" value="1"/>
</dbReference>
<dbReference type="PANTHER" id="PTHR11019">
    <property type="entry name" value="HTH-TYPE TRANSCRIPTIONAL REGULATOR NIMR"/>
    <property type="match status" value="1"/>
</dbReference>
<dbReference type="SUPFAM" id="SSF51182">
    <property type="entry name" value="RmlC-like cupins"/>
    <property type="match status" value="1"/>
</dbReference>
<proteinExistence type="predicted"/>
<name>A0A542Y665_9MICO</name>
<dbReference type="SUPFAM" id="SSF46689">
    <property type="entry name" value="Homeodomain-like"/>
    <property type="match status" value="1"/>
</dbReference>
<dbReference type="CDD" id="cd06124">
    <property type="entry name" value="cupin_NimR-like_N"/>
    <property type="match status" value="1"/>
</dbReference>
<dbReference type="GO" id="GO:0043565">
    <property type="term" value="F:sequence-specific DNA binding"/>
    <property type="evidence" value="ECO:0007669"/>
    <property type="project" value="InterPro"/>
</dbReference>
<dbReference type="PANTHER" id="PTHR11019:SF159">
    <property type="entry name" value="TRANSCRIPTIONAL REGULATOR-RELATED"/>
    <property type="match status" value="1"/>
</dbReference>
<evidence type="ECO:0000256" key="2">
    <source>
        <dbReference type="ARBA" id="ARBA00023125"/>
    </source>
</evidence>
<dbReference type="Gene3D" id="1.10.10.60">
    <property type="entry name" value="Homeodomain-like"/>
    <property type="match status" value="1"/>
</dbReference>
<keyword evidence="2" id="KW-0238">DNA-binding</keyword>
<dbReference type="RefSeq" id="WP_141886844.1">
    <property type="nucleotide sequence ID" value="NZ_BAAAUY010000002.1"/>
</dbReference>
<dbReference type="InterPro" id="IPR014710">
    <property type="entry name" value="RmlC-like_jellyroll"/>
</dbReference>
<dbReference type="Proteomes" id="UP000319094">
    <property type="component" value="Unassembled WGS sequence"/>
</dbReference>
<keyword evidence="3" id="KW-0804">Transcription</keyword>
<dbReference type="InterPro" id="IPR011051">
    <property type="entry name" value="RmlC_Cupin_sf"/>
</dbReference>
<evidence type="ECO:0000256" key="1">
    <source>
        <dbReference type="ARBA" id="ARBA00023015"/>
    </source>
</evidence>
<dbReference type="InterPro" id="IPR009057">
    <property type="entry name" value="Homeodomain-like_sf"/>
</dbReference>
<dbReference type="SMART" id="SM00342">
    <property type="entry name" value="HTH_ARAC"/>
    <property type="match status" value="1"/>
</dbReference>
<keyword evidence="6" id="KW-1185">Reference proteome</keyword>
<dbReference type="Pfam" id="PF02311">
    <property type="entry name" value="AraC_binding"/>
    <property type="match status" value="1"/>
</dbReference>
<organism evidence="5 6">
    <name type="scientific">Leucobacter komagatae</name>
    <dbReference type="NCBI Taxonomy" id="55969"/>
    <lineage>
        <taxon>Bacteria</taxon>
        <taxon>Bacillati</taxon>
        <taxon>Actinomycetota</taxon>
        <taxon>Actinomycetes</taxon>
        <taxon>Micrococcales</taxon>
        <taxon>Microbacteriaceae</taxon>
        <taxon>Leucobacter</taxon>
    </lineage>
</organism>
<keyword evidence="1" id="KW-0805">Transcription regulation</keyword>
<reference evidence="5 6" key="1">
    <citation type="submission" date="2019-06" db="EMBL/GenBank/DDBJ databases">
        <title>Sequencing the genomes of 1000 actinobacteria strains.</title>
        <authorList>
            <person name="Klenk H.-P."/>
        </authorList>
    </citation>
    <scope>NUCLEOTIDE SEQUENCE [LARGE SCALE GENOMIC DNA]</scope>
    <source>
        <strain evidence="5 6">DSM 8803</strain>
    </source>
</reference>
<dbReference type="InterPro" id="IPR018060">
    <property type="entry name" value="HTH_AraC"/>
</dbReference>
<dbReference type="OrthoDB" id="2039152at2"/>
<evidence type="ECO:0000313" key="6">
    <source>
        <dbReference type="Proteomes" id="UP000319094"/>
    </source>
</evidence>
<dbReference type="GO" id="GO:0003700">
    <property type="term" value="F:DNA-binding transcription factor activity"/>
    <property type="evidence" value="ECO:0007669"/>
    <property type="project" value="InterPro"/>
</dbReference>
<feature type="domain" description="HTH araC/xylS-type" evidence="4">
    <location>
        <begin position="186"/>
        <end position="262"/>
    </location>
</feature>
<gene>
    <name evidence="5" type="ORF">FB468_1571</name>
</gene>
<dbReference type="Gene3D" id="2.60.120.10">
    <property type="entry name" value="Jelly Rolls"/>
    <property type="match status" value="1"/>
</dbReference>
<evidence type="ECO:0000259" key="4">
    <source>
        <dbReference type="PROSITE" id="PS01124"/>
    </source>
</evidence>
<protein>
    <submittedName>
        <fullName evidence="5">Transcriptional regulator</fullName>
    </submittedName>
</protein>
<accession>A0A542Y665</accession>
<dbReference type="AlphaFoldDB" id="A0A542Y665"/>
<dbReference type="PROSITE" id="PS01124">
    <property type="entry name" value="HTH_ARAC_FAMILY_2"/>
    <property type="match status" value="1"/>
</dbReference>
<dbReference type="InterPro" id="IPR003313">
    <property type="entry name" value="AraC-bd"/>
</dbReference>